<name>A0A6L2K7A6_TANCI</name>
<dbReference type="CDD" id="cd09272">
    <property type="entry name" value="RNase_HI_RT_Ty1"/>
    <property type="match status" value="1"/>
</dbReference>
<comment type="caution">
    <text evidence="4">The sequence shown here is derived from an EMBL/GenBank/DDBJ whole genome shotgun (WGS) entry which is preliminary data.</text>
</comment>
<keyword evidence="1" id="KW-0175">Coiled coil</keyword>
<evidence type="ECO:0000259" key="3">
    <source>
        <dbReference type="Pfam" id="PF07727"/>
    </source>
</evidence>
<protein>
    <submittedName>
        <fullName evidence="4">Retrotransposon protein, putative, unclassified</fullName>
    </submittedName>
</protein>
<feature type="region of interest" description="Disordered" evidence="2">
    <location>
        <begin position="157"/>
        <end position="180"/>
    </location>
</feature>
<feature type="compositionally biased region" description="Polar residues" evidence="2">
    <location>
        <begin position="401"/>
        <end position="413"/>
    </location>
</feature>
<sequence length="741" mass="84303">MDTTPRYKNDNQTGQFGNQGIVNVAEARETVGSQVQYDARYNVFTNDRQHSEQPESFSNACVVEKVDSNVIPDSPDMCDNDIQTDQNAIKLDDERVELANLITQNDSLTFVHELKQEMHADLMYVESLEKEIDELKSDKAEFLNMYDIILQECSSGVNNSSSPTENSAQKDTQPSTNIHLTSETTTLTIVNAEENNDNQAEDTLFQQDEFINPFSKGYAQEEGIDFKVSFALVARLETVQIFVAFAAHKSFPIYQMDVKTTFLNGSLKDEVYVAQPYGFINPDHPEKVYRLRKALYGLKQASRAWYDELSNFLMSKGFTKVIMAHTNVRRKGRSGHVGGRGDGGGRSLSDHEAAHGWGQISRQTNTSGTRFETNATISFDTRVQKSIQTNTFSTREDEPNTDVSQRQSGSNIIEQVPQDPSKRTIISLDGGEFTDPKNYLDSVHEELKEEVKVDLKEEMKVGLKEEMKAGLKEEMKNELKEEMREELKEEMHEELKEEMRVEIQDMLVDYGIKSRVTYQTKTKQDQMLVILGICLLFDSDINISITIPLLKGFNDRLVMKTFIAEAIFSSSEGYTLMIENPDYRKSQCAKTPSEVQRMRRVPYALDLGSIMYKSAKKSTTAMSSIESEYIAVVEASIEAVWIQKFIDGLRNVVPSNKRPMEMLCDNEPTIAIANDPGILKEARHFQRKYHYIREVIKEREIVLKKVQTYDNVVDPFTKPIPFSKHFEHAMAIGIVHSSSLM</sequence>
<feature type="region of interest" description="Disordered" evidence="2">
    <location>
        <begin position="330"/>
        <end position="370"/>
    </location>
</feature>
<dbReference type="InterPro" id="IPR013103">
    <property type="entry name" value="RVT_2"/>
</dbReference>
<feature type="compositionally biased region" description="Gly residues" evidence="2">
    <location>
        <begin position="335"/>
        <end position="346"/>
    </location>
</feature>
<evidence type="ECO:0000313" key="4">
    <source>
        <dbReference type="EMBL" id="GEU45263.1"/>
    </source>
</evidence>
<dbReference type="AlphaFoldDB" id="A0A6L2K7A6"/>
<feature type="coiled-coil region" evidence="1">
    <location>
        <begin position="469"/>
        <end position="504"/>
    </location>
</feature>
<organism evidence="4">
    <name type="scientific">Tanacetum cinerariifolium</name>
    <name type="common">Dalmatian daisy</name>
    <name type="synonym">Chrysanthemum cinerariifolium</name>
    <dbReference type="NCBI Taxonomy" id="118510"/>
    <lineage>
        <taxon>Eukaryota</taxon>
        <taxon>Viridiplantae</taxon>
        <taxon>Streptophyta</taxon>
        <taxon>Embryophyta</taxon>
        <taxon>Tracheophyta</taxon>
        <taxon>Spermatophyta</taxon>
        <taxon>Magnoliopsida</taxon>
        <taxon>eudicotyledons</taxon>
        <taxon>Gunneridae</taxon>
        <taxon>Pentapetalae</taxon>
        <taxon>asterids</taxon>
        <taxon>campanulids</taxon>
        <taxon>Asterales</taxon>
        <taxon>Asteraceae</taxon>
        <taxon>Asteroideae</taxon>
        <taxon>Anthemideae</taxon>
        <taxon>Anthemidinae</taxon>
        <taxon>Tanacetum</taxon>
    </lineage>
</organism>
<proteinExistence type="predicted"/>
<evidence type="ECO:0000256" key="2">
    <source>
        <dbReference type="SAM" id="MobiDB-lite"/>
    </source>
</evidence>
<dbReference type="Pfam" id="PF07727">
    <property type="entry name" value="RVT_2"/>
    <property type="match status" value="1"/>
</dbReference>
<feature type="region of interest" description="Disordered" evidence="2">
    <location>
        <begin position="389"/>
        <end position="422"/>
    </location>
</feature>
<evidence type="ECO:0000256" key="1">
    <source>
        <dbReference type="SAM" id="Coils"/>
    </source>
</evidence>
<accession>A0A6L2K7A6</accession>
<reference evidence="4" key="1">
    <citation type="journal article" date="2019" name="Sci. Rep.">
        <title>Draft genome of Tanacetum cinerariifolium, the natural source of mosquito coil.</title>
        <authorList>
            <person name="Yamashiro T."/>
            <person name="Shiraishi A."/>
            <person name="Satake H."/>
            <person name="Nakayama K."/>
        </authorList>
    </citation>
    <scope>NUCLEOTIDE SEQUENCE</scope>
</reference>
<gene>
    <name evidence="4" type="ORF">Tci_017241</name>
</gene>
<dbReference type="EMBL" id="BKCJ010001962">
    <property type="protein sequence ID" value="GEU45263.1"/>
    <property type="molecule type" value="Genomic_DNA"/>
</dbReference>
<feature type="domain" description="Reverse transcriptase Ty1/copia-type" evidence="3">
    <location>
        <begin position="215"/>
        <end position="324"/>
    </location>
</feature>
<feature type="compositionally biased region" description="Polar residues" evidence="2">
    <location>
        <begin position="360"/>
        <end position="370"/>
    </location>
</feature>